<dbReference type="InterPro" id="IPR000086">
    <property type="entry name" value="NUDIX_hydrolase_dom"/>
</dbReference>
<name>A0A0C9PKG9_LACPA</name>
<comment type="caution">
    <text evidence="3">The sequence shown here is derived from an EMBL/GenBank/DDBJ whole genome shotgun (WGS) entry which is preliminary data.</text>
</comment>
<dbReference type="Pfam" id="PF00293">
    <property type="entry name" value="NUDIX"/>
    <property type="match status" value="1"/>
</dbReference>
<dbReference type="EMBL" id="BAYM01000008">
    <property type="protein sequence ID" value="GAN35496.1"/>
    <property type="molecule type" value="Genomic_DNA"/>
</dbReference>
<dbReference type="PANTHER" id="PTHR43736">
    <property type="entry name" value="ADP-RIBOSE PYROPHOSPHATASE"/>
    <property type="match status" value="1"/>
</dbReference>
<dbReference type="PANTHER" id="PTHR43736:SF1">
    <property type="entry name" value="DIHYDRONEOPTERIN TRIPHOSPHATE DIPHOSPHATASE"/>
    <property type="match status" value="1"/>
</dbReference>
<evidence type="ECO:0000256" key="1">
    <source>
        <dbReference type="ARBA" id="ARBA00005582"/>
    </source>
</evidence>
<evidence type="ECO:0000259" key="2">
    <source>
        <dbReference type="PROSITE" id="PS51462"/>
    </source>
</evidence>
<dbReference type="InterPro" id="IPR059176">
    <property type="entry name" value="UDP-X_N"/>
</dbReference>
<evidence type="ECO:0000313" key="3">
    <source>
        <dbReference type="EMBL" id="GAN35496.1"/>
    </source>
</evidence>
<dbReference type="AlphaFoldDB" id="A0A0C9PKG9"/>
<keyword evidence="3" id="KW-0378">Hydrolase</keyword>
<protein>
    <submittedName>
        <fullName evidence="3">Nudix family phosphohydrolase</fullName>
    </submittedName>
</protein>
<dbReference type="InterPro" id="IPR015797">
    <property type="entry name" value="NUDIX_hydrolase-like_dom_sf"/>
</dbReference>
<dbReference type="Gene3D" id="3.90.79.10">
    <property type="entry name" value="Nucleoside Triphosphate Pyrophosphohydrolase"/>
    <property type="match status" value="1"/>
</dbReference>
<proteinExistence type="inferred from homology"/>
<comment type="similarity">
    <text evidence="1">Belongs to the Nudix hydrolase family.</text>
</comment>
<dbReference type="GO" id="GO:0016787">
    <property type="term" value="F:hydrolase activity"/>
    <property type="evidence" value="ECO:0007669"/>
    <property type="project" value="UniProtKB-KW"/>
</dbReference>
<dbReference type="Gene3D" id="6.10.250.1120">
    <property type="match status" value="1"/>
</dbReference>
<organism evidence="3 4">
    <name type="scientific">Lacticaseibacillus paracasei NRIC 0644</name>
    <dbReference type="NCBI Taxonomy" id="1435038"/>
    <lineage>
        <taxon>Bacteria</taxon>
        <taxon>Bacillati</taxon>
        <taxon>Bacillota</taxon>
        <taxon>Bacilli</taxon>
        <taxon>Lactobacillales</taxon>
        <taxon>Lactobacillaceae</taxon>
        <taxon>Lacticaseibacillus</taxon>
    </lineage>
</organism>
<dbReference type="Pfam" id="PF12535">
    <property type="entry name" value="Nudix_N"/>
    <property type="match status" value="1"/>
</dbReference>
<gene>
    <name evidence="3" type="ORF">LC0644_0085</name>
</gene>
<reference evidence="4" key="1">
    <citation type="submission" date="2014-05" db="EMBL/GenBank/DDBJ databases">
        <title>Whole genome sequencing of Lactobacillus casei NRIC0644.</title>
        <authorList>
            <person name="Atarashi H."/>
            <person name="Yoshida Y."/>
            <person name="Fujimura S."/>
            <person name="Tanaka N."/>
            <person name="Shiwa Y."/>
            <person name="Yoshikawa H."/>
            <person name="Okada S."/>
            <person name="Nakagawa J."/>
        </authorList>
    </citation>
    <scope>NUCLEOTIDE SEQUENCE [LARGE SCALE GENOMIC DNA]</scope>
    <source>
        <strain evidence="4">NRIC0644</strain>
    </source>
</reference>
<sequence>MAPYQDDLNTLLAKLQAIAQTGNYYAKDVFDQQRYTELADVTTKLAIKLGASDQQAKLFVDADFGYVTPKVDVRAVTFIDDQLLLVQERAGGTWSIPGGWADLGYSAGEIAVKETREEAGLTVKPQQLLAVRALRKHAYAKQSSQDVYKMFIACLPENRALKSGIETAKVQLFTREQALQVPLSLQRNLPADIEMAFDAHTASHWVTKFD</sequence>
<dbReference type="PROSITE" id="PS51462">
    <property type="entry name" value="NUDIX"/>
    <property type="match status" value="1"/>
</dbReference>
<feature type="domain" description="Nudix hydrolase" evidence="2">
    <location>
        <begin position="69"/>
        <end position="196"/>
    </location>
</feature>
<dbReference type="RefSeq" id="WP_045624711.1">
    <property type="nucleotide sequence ID" value="NZ_BAYM01000008.1"/>
</dbReference>
<dbReference type="SUPFAM" id="SSF55811">
    <property type="entry name" value="Nudix"/>
    <property type="match status" value="1"/>
</dbReference>
<accession>A0A0C9PKG9</accession>
<dbReference type="Proteomes" id="UP000032552">
    <property type="component" value="Unassembled WGS sequence"/>
</dbReference>
<evidence type="ECO:0000313" key="4">
    <source>
        <dbReference type="Proteomes" id="UP000032552"/>
    </source>
</evidence>